<dbReference type="Gene3D" id="3.10.180.10">
    <property type="entry name" value="2,3-Dihydroxybiphenyl 1,2-Dioxygenase, domain 1"/>
    <property type="match status" value="1"/>
</dbReference>
<evidence type="ECO:0000256" key="4">
    <source>
        <dbReference type="ARBA" id="ARBA00022797"/>
    </source>
</evidence>
<dbReference type="SUPFAM" id="SSF54593">
    <property type="entry name" value="Glyoxalase/Bleomycin resistance protein/Dihydroxybiphenyl dioxygenase"/>
    <property type="match status" value="1"/>
</dbReference>
<evidence type="ECO:0000256" key="6">
    <source>
        <dbReference type="ARBA" id="ARBA00023002"/>
    </source>
</evidence>
<evidence type="ECO:0000256" key="1">
    <source>
        <dbReference type="ARBA" id="ARBA00001954"/>
    </source>
</evidence>
<dbReference type="AlphaFoldDB" id="A0A7W7F6E2"/>
<sequence length="201" mass="22567">MAVDVVARSGGADAGQQVISPQRLAHFVLRTSRFEDLVDWYQTVLGATPAFKNELLAFLSYDEEHHRVAILNVPGLQPQPEGVTGVHHCAFTYATLTELMSTYERLRDKGIRPVFPINHGPTTSLYYADPDGNQIELQVDNYDKIEDATAFFYSEAFAENPIGVEFDPDELLCRLRAGEPEEDLKRRSDIGKRGLADIKLR</sequence>
<dbReference type="GO" id="GO:0051213">
    <property type="term" value="F:dioxygenase activity"/>
    <property type="evidence" value="ECO:0007669"/>
    <property type="project" value="UniProtKB-KW"/>
</dbReference>
<protein>
    <submittedName>
        <fullName evidence="10">Catechol 2,3-dioxygenase-like lactoylglutathione lyase family enzyme</fullName>
    </submittedName>
</protein>
<dbReference type="GO" id="GO:0008198">
    <property type="term" value="F:ferrous iron binding"/>
    <property type="evidence" value="ECO:0007669"/>
    <property type="project" value="InterPro"/>
</dbReference>
<keyword evidence="4 8" id="KW-0058">Aromatic hydrocarbons catabolism</keyword>
<keyword evidence="10" id="KW-0456">Lyase</keyword>
<dbReference type="EMBL" id="JACHNZ010000011">
    <property type="protein sequence ID" value="MBB4631639.1"/>
    <property type="molecule type" value="Genomic_DNA"/>
</dbReference>
<feature type="domain" description="VOC" evidence="9">
    <location>
        <begin position="23"/>
        <end position="140"/>
    </location>
</feature>
<keyword evidence="6 8" id="KW-0560">Oxidoreductase</keyword>
<dbReference type="RefSeq" id="WP_184066686.1">
    <property type="nucleotide sequence ID" value="NZ_JACHNZ010000011.1"/>
</dbReference>
<comment type="similarity">
    <text evidence="2 8">Belongs to the extradiol ring-cleavage dioxygenase family.</text>
</comment>
<reference evidence="10 11" key="1">
    <citation type="submission" date="2020-08" db="EMBL/GenBank/DDBJ databases">
        <title>Genomic Encyclopedia of Type Strains, Phase IV (KMG-IV): sequencing the most valuable type-strain genomes for metagenomic binning, comparative biology and taxonomic classification.</title>
        <authorList>
            <person name="Goeker M."/>
        </authorList>
    </citation>
    <scope>NUCLEOTIDE SEQUENCE [LARGE SCALE GENOMIC DNA]</scope>
    <source>
        <strain evidence="10 11">DSM 17328</strain>
    </source>
</reference>
<dbReference type="InterPro" id="IPR037523">
    <property type="entry name" value="VOC_core"/>
</dbReference>
<evidence type="ECO:0000256" key="7">
    <source>
        <dbReference type="ARBA" id="ARBA00023004"/>
    </source>
</evidence>
<dbReference type="PROSITE" id="PS00082">
    <property type="entry name" value="EXTRADIOL_DIOXYGENAS"/>
    <property type="match status" value="1"/>
</dbReference>
<dbReference type="GO" id="GO:0016829">
    <property type="term" value="F:lyase activity"/>
    <property type="evidence" value="ECO:0007669"/>
    <property type="project" value="UniProtKB-KW"/>
</dbReference>
<organism evidence="10 11">
    <name type="scientific">Sphingosinicella soli</name>
    <dbReference type="NCBI Taxonomy" id="333708"/>
    <lineage>
        <taxon>Bacteria</taxon>
        <taxon>Pseudomonadati</taxon>
        <taxon>Pseudomonadota</taxon>
        <taxon>Alphaproteobacteria</taxon>
        <taxon>Sphingomonadales</taxon>
        <taxon>Sphingosinicellaceae</taxon>
        <taxon>Sphingosinicella</taxon>
    </lineage>
</organism>
<evidence type="ECO:0000256" key="3">
    <source>
        <dbReference type="ARBA" id="ARBA00022723"/>
    </source>
</evidence>
<dbReference type="InterPro" id="IPR050383">
    <property type="entry name" value="GlyoxalaseI/FosfomycinResist"/>
</dbReference>
<dbReference type="InterPro" id="IPR004360">
    <property type="entry name" value="Glyas_Fos-R_dOase_dom"/>
</dbReference>
<dbReference type="Proteomes" id="UP000566324">
    <property type="component" value="Unassembled WGS sequence"/>
</dbReference>
<comment type="cofactor">
    <cofactor evidence="1 8">
        <name>Fe(2+)</name>
        <dbReference type="ChEBI" id="CHEBI:29033"/>
    </cofactor>
</comment>
<evidence type="ECO:0000259" key="9">
    <source>
        <dbReference type="PROSITE" id="PS51819"/>
    </source>
</evidence>
<comment type="caution">
    <text evidence="10">The sequence shown here is derived from an EMBL/GenBank/DDBJ whole genome shotgun (WGS) entry which is preliminary data.</text>
</comment>
<evidence type="ECO:0000313" key="10">
    <source>
        <dbReference type="EMBL" id="MBB4631639.1"/>
    </source>
</evidence>
<evidence type="ECO:0000256" key="2">
    <source>
        <dbReference type="ARBA" id="ARBA00008784"/>
    </source>
</evidence>
<dbReference type="Pfam" id="PF00903">
    <property type="entry name" value="Glyoxalase"/>
    <property type="match status" value="1"/>
</dbReference>
<name>A0A7W7F6E2_9SPHN</name>
<evidence type="ECO:0000256" key="5">
    <source>
        <dbReference type="ARBA" id="ARBA00022964"/>
    </source>
</evidence>
<keyword evidence="5 8" id="KW-0223">Dioxygenase</keyword>
<dbReference type="InterPro" id="IPR000486">
    <property type="entry name" value="Xdiol_ring_cleave_dOase_1/2"/>
</dbReference>
<keyword evidence="11" id="KW-1185">Reference proteome</keyword>
<gene>
    <name evidence="10" type="ORF">GGQ98_001251</name>
</gene>
<dbReference type="PROSITE" id="PS51819">
    <property type="entry name" value="VOC"/>
    <property type="match status" value="1"/>
</dbReference>
<evidence type="ECO:0000256" key="8">
    <source>
        <dbReference type="RuleBase" id="RU000683"/>
    </source>
</evidence>
<dbReference type="PANTHER" id="PTHR21366:SF14">
    <property type="entry name" value="GLYOXALASE DOMAIN-CONTAINING PROTEIN 5"/>
    <property type="match status" value="1"/>
</dbReference>
<evidence type="ECO:0000313" key="11">
    <source>
        <dbReference type="Proteomes" id="UP000566324"/>
    </source>
</evidence>
<dbReference type="InterPro" id="IPR029068">
    <property type="entry name" value="Glyas_Bleomycin-R_OHBP_Dase"/>
</dbReference>
<keyword evidence="7 8" id="KW-0408">Iron</keyword>
<accession>A0A7W7F6E2</accession>
<dbReference type="PANTHER" id="PTHR21366">
    <property type="entry name" value="GLYOXALASE FAMILY PROTEIN"/>
    <property type="match status" value="1"/>
</dbReference>
<keyword evidence="3" id="KW-0479">Metal-binding</keyword>
<proteinExistence type="inferred from homology"/>